<dbReference type="EMBL" id="AYZO01000042">
    <property type="protein sequence ID" value="KRN09626.1"/>
    <property type="molecule type" value="Genomic_DNA"/>
</dbReference>
<reference evidence="3 4" key="1">
    <citation type="journal article" date="2015" name="Genome Announc.">
        <title>Expanding the biotechnology potential of lactobacilli through comparative genomics of 213 strains and associated genera.</title>
        <authorList>
            <person name="Sun Z."/>
            <person name="Harris H.M."/>
            <person name="McCann A."/>
            <person name="Guo C."/>
            <person name="Argimon S."/>
            <person name="Zhang W."/>
            <person name="Yang X."/>
            <person name="Jeffery I.B."/>
            <person name="Cooney J.C."/>
            <person name="Kagawa T.F."/>
            <person name="Liu W."/>
            <person name="Song Y."/>
            <person name="Salvetti E."/>
            <person name="Wrobel A."/>
            <person name="Rasinkangas P."/>
            <person name="Parkhill J."/>
            <person name="Rea M.C."/>
            <person name="O'Sullivan O."/>
            <person name="Ritari J."/>
            <person name="Douillard F.P."/>
            <person name="Paul Ross R."/>
            <person name="Yang R."/>
            <person name="Briner A.E."/>
            <person name="Felis G.E."/>
            <person name="de Vos W.M."/>
            <person name="Barrangou R."/>
            <person name="Klaenhammer T.R."/>
            <person name="Caufield P.W."/>
            <person name="Cui Y."/>
            <person name="Zhang H."/>
            <person name="O'Toole P.W."/>
        </authorList>
    </citation>
    <scope>NUCLEOTIDE SEQUENCE [LARGE SCALE GENOMIC DNA]</scope>
    <source>
        <strain evidence="3 4">DSM 23908</strain>
    </source>
</reference>
<organism evidence="3 4">
    <name type="scientific">Lactobacillus gigeriorum DSM 23908 = CRBIP 24.85</name>
    <dbReference type="NCBI Taxonomy" id="1423751"/>
    <lineage>
        <taxon>Bacteria</taxon>
        <taxon>Bacillati</taxon>
        <taxon>Bacillota</taxon>
        <taxon>Bacilli</taxon>
        <taxon>Lactobacillales</taxon>
        <taxon>Lactobacillaceae</taxon>
        <taxon>Lactobacillus</taxon>
    </lineage>
</organism>
<dbReference type="InterPro" id="IPR005135">
    <property type="entry name" value="Endo/exonuclease/phosphatase"/>
</dbReference>
<evidence type="ECO:0000313" key="3">
    <source>
        <dbReference type="EMBL" id="KRN09626.1"/>
    </source>
</evidence>
<proteinExistence type="predicted"/>
<feature type="transmembrane region" description="Helical" evidence="1">
    <location>
        <begin position="21"/>
        <end position="41"/>
    </location>
</feature>
<keyword evidence="1" id="KW-0812">Transmembrane</keyword>
<gene>
    <name evidence="3" type="ORF">FC38_GL001388</name>
</gene>
<keyword evidence="4" id="KW-1185">Reference proteome</keyword>
<comment type="caution">
    <text evidence="3">The sequence shown here is derived from an EMBL/GenBank/DDBJ whole genome shotgun (WGS) entry which is preliminary data.</text>
</comment>
<dbReference type="InterPro" id="IPR036691">
    <property type="entry name" value="Endo/exonu/phosph_ase_sf"/>
</dbReference>
<dbReference type="InterPro" id="IPR051916">
    <property type="entry name" value="GPI-anchor_lipid_remodeler"/>
</dbReference>
<protein>
    <recommendedName>
        <fullName evidence="2">Endonuclease/exonuclease/phosphatase domain-containing protein</fullName>
    </recommendedName>
</protein>
<dbReference type="PANTHER" id="PTHR14859:SF1">
    <property type="entry name" value="PGAP2-INTERACTING PROTEIN"/>
    <property type="match status" value="1"/>
</dbReference>
<name>A0ABR5PWS8_9LACO</name>
<feature type="domain" description="Endonuclease/exonuclease/phosphatase" evidence="2">
    <location>
        <begin position="69"/>
        <end position="293"/>
    </location>
</feature>
<dbReference type="Pfam" id="PF03372">
    <property type="entry name" value="Exo_endo_phos"/>
    <property type="match status" value="1"/>
</dbReference>
<sequence length="376" mass="42819">MRGDKKSLQLIKKIGKYLLGLLLVFAVLLTGYVGYMQLHYYRLPDKQKLTIGRQQTATLALNRSYSAVTYNVGFGAYNQKFSFFMDQGELKNGQKTQGTRGTAFSKQAVMASTNGVIKTLRQLKADFILLQEIDTHSTRSHYVNQVKLVERGLPGYDYTFANNFHSAYLLWPLTDPHGSVQSGLLSLSKYHLDSTVRRKYPITSAFISKFTDLDRCFTMMRYPVKGGKELLVINSHMSAYDKGGKMRKAQMKLLSRVIEQEYHAGNYVIVGGDFNHALGRDMLKHFAHQEKVPTWVSVLSQKMLPKDFVMVKAKNRMQVATVRSTDMKYQPKVNYQTVGDGFIVSKNIQASAVNINTDYRYADHNPVKLEFKLLKN</sequence>
<dbReference type="Gene3D" id="3.60.10.10">
    <property type="entry name" value="Endonuclease/exonuclease/phosphatase"/>
    <property type="match status" value="1"/>
</dbReference>
<evidence type="ECO:0000313" key="4">
    <source>
        <dbReference type="Proteomes" id="UP000051521"/>
    </source>
</evidence>
<keyword evidence="1" id="KW-0472">Membrane</keyword>
<dbReference type="PANTHER" id="PTHR14859">
    <property type="entry name" value="CALCOFLUOR WHITE HYPERSENSITIVE PROTEIN PRECURSOR"/>
    <property type="match status" value="1"/>
</dbReference>
<accession>A0ABR5PWS8</accession>
<keyword evidence="1" id="KW-1133">Transmembrane helix</keyword>
<dbReference type="Proteomes" id="UP000051521">
    <property type="component" value="Unassembled WGS sequence"/>
</dbReference>
<evidence type="ECO:0000256" key="1">
    <source>
        <dbReference type="SAM" id="Phobius"/>
    </source>
</evidence>
<evidence type="ECO:0000259" key="2">
    <source>
        <dbReference type="Pfam" id="PF03372"/>
    </source>
</evidence>
<dbReference type="SUPFAM" id="SSF56219">
    <property type="entry name" value="DNase I-like"/>
    <property type="match status" value="1"/>
</dbReference>